<proteinExistence type="predicted"/>
<dbReference type="PANTHER" id="PTHR11731">
    <property type="entry name" value="PROTEASE FAMILY S9B,C DIPEPTIDYL-PEPTIDASE IV-RELATED"/>
    <property type="match status" value="1"/>
</dbReference>
<feature type="region of interest" description="Disordered" evidence="1">
    <location>
        <begin position="1"/>
        <end position="29"/>
    </location>
</feature>
<dbReference type="Pfam" id="PF00930">
    <property type="entry name" value="DPPIV_N"/>
    <property type="match status" value="1"/>
</dbReference>
<accession>A0A1D2N7D2</accession>
<dbReference type="AlphaFoldDB" id="A0A1D2N7D2"/>
<evidence type="ECO:0000313" key="4">
    <source>
        <dbReference type="EMBL" id="ODN00985.1"/>
    </source>
</evidence>
<dbReference type="Pfam" id="PF00326">
    <property type="entry name" value="Peptidase_S9"/>
    <property type="match status" value="1"/>
</dbReference>
<evidence type="ECO:0000313" key="5">
    <source>
        <dbReference type="Proteomes" id="UP000094527"/>
    </source>
</evidence>
<dbReference type="OrthoDB" id="16520at2759"/>
<dbReference type="InterPro" id="IPR001375">
    <property type="entry name" value="Peptidase_S9_cat"/>
</dbReference>
<dbReference type="GO" id="GO:0008239">
    <property type="term" value="F:dipeptidyl-peptidase activity"/>
    <property type="evidence" value="ECO:0007669"/>
    <property type="project" value="TreeGrafter"/>
</dbReference>
<comment type="caution">
    <text evidence="4">The sequence shown here is derived from an EMBL/GenBank/DDBJ whole genome shotgun (WGS) entry which is preliminary data.</text>
</comment>
<reference evidence="4 5" key="1">
    <citation type="journal article" date="2016" name="Genome Biol. Evol.">
        <title>Gene Family Evolution Reflects Adaptation to Soil Environmental Stressors in the Genome of the Collembolan Orchesella cincta.</title>
        <authorList>
            <person name="Faddeeva-Vakhrusheva A."/>
            <person name="Derks M.F."/>
            <person name="Anvar S.Y."/>
            <person name="Agamennone V."/>
            <person name="Suring W."/>
            <person name="Smit S."/>
            <person name="van Straalen N.M."/>
            <person name="Roelofs D."/>
        </authorList>
    </citation>
    <scope>NUCLEOTIDE SEQUENCE [LARGE SCALE GENOMIC DNA]</scope>
    <source>
        <tissue evidence="4">Mixed pool</tissue>
    </source>
</reference>
<dbReference type="STRING" id="48709.A0A1D2N7D2"/>
<dbReference type="InterPro" id="IPR002469">
    <property type="entry name" value="Peptidase_S9B_N"/>
</dbReference>
<dbReference type="GO" id="GO:0008236">
    <property type="term" value="F:serine-type peptidase activity"/>
    <property type="evidence" value="ECO:0007669"/>
    <property type="project" value="InterPro"/>
</dbReference>
<dbReference type="InterPro" id="IPR029058">
    <property type="entry name" value="AB_hydrolase_fold"/>
</dbReference>
<keyword evidence="5" id="KW-1185">Reference proteome</keyword>
<dbReference type="GO" id="GO:0006508">
    <property type="term" value="P:proteolysis"/>
    <property type="evidence" value="ECO:0007669"/>
    <property type="project" value="InterPro"/>
</dbReference>
<dbReference type="Proteomes" id="UP000094527">
    <property type="component" value="Unassembled WGS sequence"/>
</dbReference>
<dbReference type="PANTHER" id="PTHR11731:SF193">
    <property type="entry name" value="DIPEPTIDYL PEPTIDASE 9"/>
    <property type="match status" value="1"/>
</dbReference>
<feature type="domain" description="Dipeptidylpeptidase IV N-terminal" evidence="3">
    <location>
        <begin position="255"/>
        <end position="582"/>
    </location>
</feature>
<dbReference type="EMBL" id="LJIJ01000178">
    <property type="protein sequence ID" value="ODN00985.1"/>
    <property type="molecule type" value="Genomic_DNA"/>
</dbReference>
<feature type="compositionally biased region" description="Polar residues" evidence="1">
    <location>
        <begin position="1"/>
        <end position="12"/>
    </location>
</feature>
<evidence type="ECO:0000256" key="1">
    <source>
        <dbReference type="SAM" id="MobiDB-lite"/>
    </source>
</evidence>
<dbReference type="InterPro" id="IPR050278">
    <property type="entry name" value="Serine_Prot_S9B/DPPIV"/>
</dbReference>
<evidence type="ECO:0000259" key="3">
    <source>
        <dbReference type="Pfam" id="PF00930"/>
    </source>
</evidence>
<evidence type="ECO:0000259" key="2">
    <source>
        <dbReference type="Pfam" id="PF00326"/>
    </source>
</evidence>
<dbReference type="SUPFAM" id="SSF53474">
    <property type="entry name" value="alpha/beta-Hydrolases"/>
    <property type="match status" value="1"/>
</dbReference>
<feature type="non-terminal residue" evidence="4">
    <location>
        <position position="1"/>
    </location>
</feature>
<gene>
    <name evidence="4" type="ORF">Ocin01_05697</name>
</gene>
<sequence>TETEQPFSSNQLKPERAESSSSDSNAAVYSPWQRTKRSWAELRDDVRDIRRRLWNLGSRVPHSFTFRKMLGKTRVYFMSSPPNSRDNSVFAIEVPDECPPLLGPSKPDLRFPWIQIIASDFQGCTPPTKEELLMMERKRMTPTGISSYEFHEETAKFVFGASTFLYQCIDNNRDYPLTPTEIKTPNSYGARLNAEICPANANLIAYVNNGDLWVVNSSNGRWVSEYFFGIFWSHFVLNCFNSCLGCEVQLTFTKTSDGGIENDPVSAGFPSYIMQEEFNRFQGFWWQPNCDMQNGHVYRILYEEVDESDVNLVSLLTLPGRDPETYRFPVPGSPNAMSSLKFVDFEIDDSGTITNVVRYDLMYPIQTLFCWVEYIVRAGWTPDGKYIYAQLLNRQQQRLELVLIPYIPREAIEGKATAFEWPSAPAYVLYSEQTNVWINVHDILSFFPSGDATSVMFLWASEESGYRHLYIVKSELRPALSVNWPKEKSPALCLSPNVMLKAPLTCGDWEVMNAQTACNYELGLIFFIGLKDSPIERHLYVVSVHAPKKIRRLTPPGCSYTAYFNSDCTLIILTYSSTKVPPVCQLFRVKYSDPTVLGISLELITHLNESPPEIESDFSFPEIFTHQLSTGENLYAMIYKPFNFQPNKRYPTILNVYGGPEVQLVYNSFRGTGQFWLYLLASQGYCVVAIDSRGSHHRGVQFEGHIRGKMGTVELKDQVEVLRSLAWKHPYIDMDRVGIYGGRLRLMGLIQYPQLFKVAVAGAPVTCWELYDTGYTERYMDLPAKNPIGYKQGSVLTYINQFPDEEDRLLIVHGLNDENVHFIHTAELLNNLIRAGKPYQLQLYPNERHSLRKLEASEHYETTFLSFLQRRL</sequence>
<feature type="domain" description="Peptidase S9 prolyl oligopeptidase catalytic" evidence="2">
    <location>
        <begin position="677"/>
        <end position="871"/>
    </location>
</feature>
<dbReference type="Gene3D" id="3.40.50.1820">
    <property type="entry name" value="alpha/beta hydrolase"/>
    <property type="match status" value="1"/>
</dbReference>
<organism evidence="4 5">
    <name type="scientific">Orchesella cincta</name>
    <name type="common">Springtail</name>
    <name type="synonym">Podura cincta</name>
    <dbReference type="NCBI Taxonomy" id="48709"/>
    <lineage>
        <taxon>Eukaryota</taxon>
        <taxon>Metazoa</taxon>
        <taxon>Ecdysozoa</taxon>
        <taxon>Arthropoda</taxon>
        <taxon>Hexapoda</taxon>
        <taxon>Collembola</taxon>
        <taxon>Entomobryomorpha</taxon>
        <taxon>Entomobryoidea</taxon>
        <taxon>Orchesellidae</taxon>
        <taxon>Orchesellinae</taxon>
        <taxon>Orchesella</taxon>
    </lineage>
</organism>
<dbReference type="OMA" id="VTHMTPQ"/>
<dbReference type="SUPFAM" id="SSF82171">
    <property type="entry name" value="DPP6 N-terminal domain-like"/>
    <property type="match status" value="1"/>
</dbReference>
<protein>
    <submittedName>
        <fullName evidence="4">Dipeptidyl peptidase 9</fullName>
    </submittedName>
</protein>
<name>A0A1D2N7D2_ORCCI</name>
<dbReference type="Gene3D" id="2.140.10.30">
    <property type="entry name" value="Dipeptidylpeptidase IV, N-terminal domain"/>
    <property type="match status" value="1"/>
</dbReference>